<organism evidence="1">
    <name type="scientific">marine sediment metagenome</name>
    <dbReference type="NCBI Taxonomy" id="412755"/>
    <lineage>
        <taxon>unclassified sequences</taxon>
        <taxon>metagenomes</taxon>
        <taxon>ecological metagenomes</taxon>
    </lineage>
</organism>
<accession>A0A0F9FJV0</accession>
<sequence>GLSMYDFSSNVDRTISFASDTSIFWDEGQDTFTFNKGLSYIRDGVHAASVTQNTLFDALDKYIPTTNQTIPLHGGWAQGGNQHRQATYAIRESSTVIRVYSIRINYSGSVALADDVAIDGSGSLFSANDVLSISW</sequence>
<protein>
    <submittedName>
        <fullName evidence="1">Uncharacterized protein</fullName>
    </submittedName>
</protein>
<feature type="non-terminal residue" evidence="1">
    <location>
        <position position="1"/>
    </location>
</feature>
<comment type="caution">
    <text evidence="1">The sequence shown here is derived from an EMBL/GenBank/DDBJ whole genome shotgun (WGS) entry which is preliminary data.</text>
</comment>
<proteinExistence type="predicted"/>
<dbReference type="AlphaFoldDB" id="A0A0F9FJV0"/>
<reference evidence="1" key="1">
    <citation type="journal article" date="2015" name="Nature">
        <title>Complex archaea that bridge the gap between prokaryotes and eukaryotes.</title>
        <authorList>
            <person name="Spang A."/>
            <person name="Saw J.H."/>
            <person name="Jorgensen S.L."/>
            <person name="Zaremba-Niedzwiedzka K."/>
            <person name="Martijn J."/>
            <person name="Lind A.E."/>
            <person name="van Eijk R."/>
            <person name="Schleper C."/>
            <person name="Guy L."/>
            <person name="Ettema T.J."/>
        </authorList>
    </citation>
    <scope>NUCLEOTIDE SEQUENCE</scope>
</reference>
<dbReference type="EMBL" id="LAZR01032289">
    <property type="protein sequence ID" value="KKL51332.1"/>
    <property type="molecule type" value="Genomic_DNA"/>
</dbReference>
<evidence type="ECO:0000313" key="1">
    <source>
        <dbReference type="EMBL" id="KKL51332.1"/>
    </source>
</evidence>
<name>A0A0F9FJV0_9ZZZZ</name>
<gene>
    <name evidence="1" type="ORF">LCGC14_2296570</name>
</gene>